<dbReference type="InterPro" id="IPR015421">
    <property type="entry name" value="PyrdxlP-dep_Trfase_major"/>
</dbReference>
<feature type="domain" description="Aminotransferase class V" evidence="2">
    <location>
        <begin position="91"/>
        <end position="278"/>
    </location>
</feature>
<name>A0A0D9UZW2_9ORYZ</name>
<dbReference type="InterPro" id="IPR015422">
    <property type="entry name" value="PyrdxlP-dep_Trfase_small"/>
</dbReference>
<reference evidence="4" key="2">
    <citation type="submission" date="2013-12" db="EMBL/GenBank/DDBJ databases">
        <authorList>
            <person name="Yu Y."/>
            <person name="Lee S."/>
            <person name="de Baynast K."/>
            <person name="Wissotski M."/>
            <person name="Liu L."/>
            <person name="Talag J."/>
            <person name="Goicoechea J."/>
            <person name="Angelova A."/>
            <person name="Jetty R."/>
            <person name="Kudrna D."/>
            <person name="Golser W."/>
            <person name="Rivera L."/>
            <person name="Zhang J."/>
            <person name="Wing R."/>
        </authorList>
    </citation>
    <scope>NUCLEOTIDE SEQUENCE</scope>
</reference>
<keyword evidence="1" id="KW-0663">Pyridoxal phosphate</keyword>
<keyword evidence="4" id="KW-1185">Reference proteome</keyword>
<evidence type="ECO:0000259" key="2">
    <source>
        <dbReference type="Pfam" id="PF00266"/>
    </source>
</evidence>
<organism evidence="3 4">
    <name type="scientific">Leersia perrieri</name>
    <dbReference type="NCBI Taxonomy" id="77586"/>
    <lineage>
        <taxon>Eukaryota</taxon>
        <taxon>Viridiplantae</taxon>
        <taxon>Streptophyta</taxon>
        <taxon>Embryophyta</taxon>
        <taxon>Tracheophyta</taxon>
        <taxon>Spermatophyta</taxon>
        <taxon>Magnoliopsida</taxon>
        <taxon>Liliopsida</taxon>
        <taxon>Poales</taxon>
        <taxon>Poaceae</taxon>
        <taxon>BOP clade</taxon>
        <taxon>Oryzoideae</taxon>
        <taxon>Oryzeae</taxon>
        <taxon>Oryzinae</taxon>
        <taxon>Leersia</taxon>
    </lineage>
</organism>
<reference evidence="3" key="3">
    <citation type="submission" date="2015-04" db="UniProtKB">
        <authorList>
            <consortium name="EnsemblPlants"/>
        </authorList>
    </citation>
    <scope>IDENTIFICATION</scope>
</reference>
<dbReference type="STRING" id="77586.A0A0D9UZW2"/>
<dbReference type="Gene3D" id="3.90.1150.10">
    <property type="entry name" value="Aspartate Aminotransferase, domain 1"/>
    <property type="match status" value="1"/>
</dbReference>
<dbReference type="PANTHER" id="PTHR43092:SF5">
    <property type="entry name" value="L-CYSTEINE DESULFHYDRASE 2-RELATED"/>
    <property type="match status" value="1"/>
</dbReference>
<dbReference type="InterPro" id="IPR015424">
    <property type="entry name" value="PyrdxlP-dep_Trfase"/>
</dbReference>
<proteinExistence type="predicted"/>
<dbReference type="Gene3D" id="3.40.640.10">
    <property type="entry name" value="Type I PLP-dependent aspartate aminotransferase-like (Major domain)"/>
    <property type="match status" value="1"/>
</dbReference>
<dbReference type="EnsemblPlants" id="LPERR01G11090.1">
    <property type="protein sequence ID" value="LPERR01G11090.1"/>
    <property type="gene ID" value="LPERR01G11090"/>
</dbReference>
<protein>
    <recommendedName>
        <fullName evidence="2">Aminotransferase class V domain-containing protein</fullName>
    </recommendedName>
</protein>
<evidence type="ECO:0000313" key="3">
    <source>
        <dbReference type="EnsemblPlants" id="LPERR01G11090.1"/>
    </source>
</evidence>
<dbReference type="AlphaFoldDB" id="A0A0D9UZW2"/>
<dbReference type="PANTHER" id="PTHR43092">
    <property type="entry name" value="L-CYSTEINE DESULFHYDRASE"/>
    <property type="match status" value="1"/>
</dbReference>
<dbReference type="HOGENOM" id="CLU_003433_3_2_1"/>
<evidence type="ECO:0000313" key="4">
    <source>
        <dbReference type="Proteomes" id="UP000032180"/>
    </source>
</evidence>
<dbReference type="Gramene" id="LPERR01G11090.1">
    <property type="protein sequence ID" value="LPERR01G11090.1"/>
    <property type="gene ID" value="LPERR01G11090"/>
</dbReference>
<accession>A0A0D9UZW2</accession>
<reference evidence="3 4" key="1">
    <citation type="submission" date="2012-08" db="EMBL/GenBank/DDBJ databases">
        <title>Oryza genome evolution.</title>
        <authorList>
            <person name="Wing R.A."/>
        </authorList>
    </citation>
    <scope>NUCLEOTIDE SEQUENCE</scope>
</reference>
<dbReference type="InterPro" id="IPR000192">
    <property type="entry name" value="Aminotrans_V_dom"/>
</dbReference>
<dbReference type="Proteomes" id="UP000032180">
    <property type="component" value="Chromosome 1"/>
</dbReference>
<dbReference type="SUPFAM" id="SSF53383">
    <property type="entry name" value="PLP-dependent transferases"/>
    <property type="match status" value="1"/>
</dbReference>
<dbReference type="Pfam" id="PF00266">
    <property type="entry name" value="Aminotran_5"/>
    <property type="match status" value="1"/>
</dbReference>
<dbReference type="eggNOG" id="KOG1549">
    <property type="taxonomic scope" value="Eukaryota"/>
</dbReference>
<evidence type="ECO:0000256" key="1">
    <source>
        <dbReference type="ARBA" id="ARBA00022898"/>
    </source>
</evidence>
<sequence length="491" mass="52574">MASLPSDGDVAAAANGTIVCDVSPPAAKRPRAAITDAEIQAEFAHHDRSVARLNNGAFGCVPSSVLAARARWQRLFLSQPDAFYHHHLQPGLARSRAAVASAIGADSSSVSLVDNVTTAAAIVMQHVAWSFAEGDFSRGDAVLMFLYTYTSIKSSIHAYAARAGAAVVEVHLPFPLTSPSAIVAEFRAALAVARDGGRRRVRLAVIDHITSMPTVLIPVKDLVAICRDNGVDKVFVDAAHAIGQVDIDVGDIGADFYASNLHKWFFCPSAVAFLHTRTSSSAAAGDDPDDIASKLHHPVVSSQYGNGLPMESAWIGVRDYSAQLVVPDAVEFVARFDGGVEGIRRLNHDKVVEMGAMLAAAWGTFLGTPPEMCGSMVMVGLPGALGIEGEDDAMRLRTKLRRRFKVEVPLYYNPESAAAPPELSKDGNGDLVTGWVRISHQVYNKREDYEVLRDAVAKLVADGFCCAELRNSSDEEETLSRGVDIQPALPM</sequence>